<feature type="compositionally biased region" description="Polar residues" evidence="10">
    <location>
        <begin position="229"/>
        <end position="248"/>
    </location>
</feature>
<comment type="catalytic activity">
    <reaction evidence="7">
        <text>L-threonyl-[protein] + ATP = O-phospho-L-threonyl-[protein] + ADP + H(+)</text>
        <dbReference type="Rhea" id="RHEA:46608"/>
        <dbReference type="Rhea" id="RHEA-COMP:11060"/>
        <dbReference type="Rhea" id="RHEA-COMP:11605"/>
        <dbReference type="ChEBI" id="CHEBI:15378"/>
        <dbReference type="ChEBI" id="CHEBI:30013"/>
        <dbReference type="ChEBI" id="CHEBI:30616"/>
        <dbReference type="ChEBI" id="CHEBI:61977"/>
        <dbReference type="ChEBI" id="CHEBI:456216"/>
        <dbReference type="EC" id="2.7.11.1"/>
    </reaction>
</comment>
<dbReference type="PROSITE" id="PS00108">
    <property type="entry name" value="PROTEIN_KINASE_ST"/>
    <property type="match status" value="1"/>
</dbReference>
<dbReference type="InterPro" id="IPR017441">
    <property type="entry name" value="Protein_kinase_ATP_BS"/>
</dbReference>
<keyword evidence="4 9" id="KW-0547">Nucleotide-binding</keyword>
<feature type="compositionally biased region" description="Polar residues" evidence="10">
    <location>
        <begin position="162"/>
        <end position="176"/>
    </location>
</feature>
<keyword evidence="6 9" id="KW-0067">ATP-binding</keyword>
<dbReference type="GO" id="GO:0004674">
    <property type="term" value="F:protein serine/threonine kinase activity"/>
    <property type="evidence" value="ECO:0007669"/>
    <property type="project" value="UniProtKB-KW"/>
</dbReference>
<feature type="compositionally biased region" description="Polar residues" evidence="10">
    <location>
        <begin position="794"/>
        <end position="809"/>
    </location>
</feature>
<keyword evidence="5" id="KW-0418">Kinase</keyword>
<feature type="compositionally biased region" description="Polar residues" evidence="10">
    <location>
        <begin position="447"/>
        <end position="466"/>
    </location>
</feature>
<evidence type="ECO:0000256" key="3">
    <source>
        <dbReference type="ARBA" id="ARBA00022679"/>
    </source>
</evidence>
<protein>
    <recommendedName>
        <fullName evidence="1">non-specific serine/threonine protein kinase</fullName>
        <ecNumber evidence="1">2.7.11.1</ecNumber>
    </recommendedName>
</protein>
<feature type="region of interest" description="Disordered" evidence="10">
    <location>
        <begin position="308"/>
        <end position="327"/>
    </location>
</feature>
<dbReference type="EMBL" id="CH981524">
    <property type="protein sequence ID" value="EDK42418.1"/>
    <property type="molecule type" value="Genomic_DNA"/>
</dbReference>
<feature type="compositionally biased region" description="Polar residues" evidence="10">
    <location>
        <begin position="1"/>
        <end position="49"/>
    </location>
</feature>
<dbReference type="SUPFAM" id="SSF56112">
    <property type="entry name" value="Protein kinase-like (PK-like)"/>
    <property type="match status" value="1"/>
</dbReference>
<dbReference type="PANTHER" id="PTHR24343:SF113">
    <property type="entry name" value="NITROGEN PERMEASE REACTIVATOR PROTEIN-RELATED"/>
    <property type="match status" value="1"/>
</dbReference>
<evidence type="ECO:0000256" key="4">
    <source>
        <dbReference type="ARBA" id="ARBA00022741"/>
    </source>
</evidence>
<evidence type="ECO:0000256" key="10">
    <source>
        <dbReference type="SAM" id="MobiDB-lite"/>
    </source>
</evidence>
<dbReference type="GeneID" id="5234869"/>
<dbReference type="Proteomes" id="UP000001996">
    <property type="component" value="Unassembled WGS sequence"/>
</dbReference>
<feature type="compositionally biased region" description="Low complexity" evidence="10">
    <location>
        <begin position="308"/>
        <end position="321"/>
    </location>
</feature>
<dbReference type="GO" id="GO:0005524">
    <property type="term" value="F:ATP binding"/>
    <property type="evidence" value="ECO:0007669"/>
    <property type="project" value="UniProtKB-UniRule"/>
</dbReference>
<feature type="region of interest" description="Disordered" evidence="10">
    <location>
        <begin position="379"/>
        <end position="406"/>
    </location>
</feature>
<feature type="compositionally biased region" description="Low complexity" evidence="10">
    <location>
        <begin position="215"/>
        <end position="228"/>
    </location>
</feature>
<evidence type="ECO:0000256" key="9">
    <source>
        <dbReference type="PROSITE-ProRule" id="PRU10141"/>
    </source>
</evidence>
<dbReference type="EC" id="2.7.11.1" evidence="1"/>
<feature type="domain" description="Protein kinase" evidence="11">
    <location>
        <begin position="525"/>
        <end position="859"/>
    </location>
</feature>
<feature type="region of interest" description="Disordered" evidence="10">
    <location>
        <begin position="432"/>
        <end position="469"/>
    </location>
</feature>
<dbReference type="STRING" id="379508.A5DTB0"/>
<feature type="compositionally biased region" description="Polar residues" evidence="10">
    <location>
        <begin position="56"/>
        <end position="91"/>
    </location>
</feature>
<feature type="region of interest" description="Disordered" evidence="10">
    <location>
        <begin position="1"/>
        <end position="258"/>
    </location>
</feature>
<dbReference type="PROSITE" id="PS50011">
    <property type="entry name" value="PROTEIN_KINASE_DOM"/>
    <property type="match status" value="1"/>
</dbReference>
<feature type="compositionally biased region" description="Polar residues" evidence="10">
    <location>
        <begin position="102"/>
        <end position="147"/>
    </location>
</feature>
<organism evidence="12 13">
    <name type="scientific">Lodderomyces elongisporus (strain ATCC 11503 / CBS 2605 / JCM 1781 / NBRC 1676 / NRRL YB-4239)</name>
    <name type="common">Yeast</name>
    <name type="synonym">Saccharomyces elongisporus</name>
    <dbReference type="NCBI Taxonomy" id="379508"/>
    <lineage>
        <taxon>Eukaryota</taxon>
        <taxon>Fungi</taxon>
        <taxon>Dikarya</taxon>
        <taxon>Ascomycota</taxon>
        <taxon>Saccharomycotina</taxon>
        <taxon>Pichiomycetes</taxon>
        <taxon>Debaryomycetaceae</taxon>
        <taxon>Candida/Lodderomyces clade</taxon>
        <taxon>Lodderomyces</taxon>
    </lineage>
</organism>
<dbReference type="PROSITE" id="PS00107">
    <property type="entry name" value="PROTEIN_KINASE_ATP"/>
    <property type="match status" value="1"/>
</dbReference>
<feature type="compositionally biased region" description="Low complexity" evidence="10">
    <location>
        <begin position="387"/>
        <end position="406"/>
    </location>
</feature>
<dbReference type="KEGG" id="lel:PVL30_000580"/>
<dbReference type="AlphaFoldDB" id="A5DTB0"/>
<feature type="compositionally biased region" description="Low complexity" evidence="10">
    <location>
        <begin position="148"/>
        <end position="161"/>
    </location>
</feature>
<feature type="compositionally biased region" description="Low complexity" evidence="10">
    <location>
        <begin position="249"/>
        <end position="258"/>
    </location>
</feature>
<evidence type="ECO:0000256" key="8">
    <source>
        <dbReference type="ARBA" id="ARBA00048679"/>
    </source>
</evidence>
<dbReference type="VEuPathDB" id="FungiDB:LELG_00596"/>
<evidence type="ECO:0000256" key="7">
    <source>
        <dbReference type="ARBA" id="ARBA00047899"/>
    </source>
</evidence>
<dbReference type="InParanoid" id="A5DTB0"/>
<name>A5DTB0_LODEL</name>
<evidence type="ECO:0000313" key="12">
    <source>
        <dbReference type="EMBL" id="EDK42418.1"/>
    </source>
</evidence>
<reference evidence="12 13" key="1">
    <citation type="journal article" date="2009" name="Nature">
        <title>Evolution of pathogenicity and sexual reproduction in eight Candida genomes.</title>
        <authorList>
            <person name="Butler G."/>
            <person name="Rasmussen M.D."/>
            <person name="Lin M.F."/>
            <person name="Santos M.A."/>
            <person name="Sakthikumar S."/>
            <person name="Munro C.A."/>
            <person name="Rheinbay E."/>
            <person name="Grabherr M."/>
            <person name="Forche A."/>
            <person name="Reedy J.L."/>
            <person name="Agrafioti I."/>
            <person name="Arnaud M.B."/>
            <person name="Bates S."/>
            <person name="Brown A.J."/>
            <person name="Brunke S."/>
            <person name="Costanzo M.C."/>
            <person name="Fitzpatrick D.A."/>
            <person name="de Groot P.W."/>
            <person name="Harris D."/>
            <person name="Hoyer L.L."/>
            <person name="Hube B."/>
            <person name="Klis F.M."/>
            <person name="Kodira C."/>
            <person name="Lennard N."/>
            <person name="Logue M.E."/>
            <person name="Martin R."/>
            <person name="Neiman A.M."/>
            <person name="Nikolaou E."/>
            <person name="Quail M.A."/>
            <person name="Quinn J."/>
            <person name="Santos M.C."/>
            <person name="Schmitzberger F.F."/>
            <person name="Sherlock G."/>
            <person name="Shah P."/>
            <person name="Silverstein K.A."/>
            <person name="Skrzypek M.S."/>
            <person name="Soll D."/>
            <person name="Staggs R."/>
            <person name="Stansfield I."/>
            <person name="Stumpf M.P."/>
            <person name="Sudbery P.E."/>
            <person name="Srikantha T."/>
            <person name="Zeng Q."/>
            <person name="Berman J."/>
            <person name="Berriman M."/>
            <person name="Heitman J."/>
            <person name="Gow N.A."/>
            <person name="Lorenz M.C."/>
            <person name="Birren B.W."/>
            <person name="Kellis M."/>
            <person name="Cuomo C.A."/>
        </authorList>
    </citation>
    <scope>NUCLEOTIDE SEQUENCE [LARGE SCALE GENOMIC DNA]</scope>
    <source>
        <strain evidence="13">ATCC 11503 / BCRC 21390 / CBS 2605 / JCM 1781 / NBRC 1676 / NRRL YB-4239</strain>
    </source>
</reference>
<feature type="binding site" evidence="9">
    <location>
        <position position="554"/>
    </location>
    <ligand>
        <name>ATP</name>
        <dbReference type="ChEBI" id="CHEBI:30616"/>
    </ligand>
</feature>
<proteinExistence type="predicted"/>
<evidence type="ECO:0000256" key="1">
    <source>
        <dbReference type="ARBA" id="ARBA00012513"/>
    </source>
</evidence>
<keyword evidence="2" id="KW-0723">Serine/threonine-protein kinase</keyword>
<dbReference type="HOGENOM" id="CLU_000288_82_4_1"/>
<dbReference type="InterPro" id="IPR011009">
    <property type="entry name" value="Kinase-like_dom_sf"/>
</dbReference>
<dbReference type="eggNOG" id="KOG0590">
    <property type="taxonomic scope" value="Eukaryota"/>
</dbReference>
<keyword evidence="3" id="KW-0808">Transferase</keyword>
<dbReference type="Gene3D" id="1.10.510.10">
    <property type="entry name" value="Transferase(Phosphotransferase) domain 1"/>
    <property type="match status" value="1"/>
</dbReference>
<dbReference type="InterPro" id="IPR000719">
    <property type="entry name" value="Prot_kinase_dom"/>
</dbReference>
<evidence type="ECO:0000256" key="6">
    <source>
        <dbReference type="ARBA" id="ARBA00022840"/>
    </source>
</evidence>
<keyword evidence="13" id="KW-1185">Reference proteome</keyword>
<evidence type="ECO:0000313" key="13">
    <source>
        <dbReference type="Proteomes" id="UP000001996"/>
    </source>
</evidence>
<dbReference type="Pfam" id="PF00069">
    <property type="entry name" value="Pkinase"/>
    <property type="match status" value="1"/>
</dbReference>
<dbReference type="OMA" id="LQVMEYC"/>
<evidence type="ECO:0000256" key="2">
    <source>
        <dbReference type="ARBA" id="ARBA00022527"/>
    </source>
</evidence>
<comment type="catalytic activity">
    <reaction evidence="8">
        <text>L-seryl-[protein] + ATP = O-phospho-L-seryl-[protein] + ADP + H(+)</text>
        <dbReference type="Rhea" id="RHEA:17989"/>
        <dbReference type="Rhea" id="RHEA-COMP:9863"/>
        <dbReference type="Rhea" id="RHEA-COMP:11604"/>
        <dbReference type="ChEBI" id="CHEBI:15378"/>
        <dbReference type="ChEBI" id="CHEBI:29999"/>
        <dbReference type="ChEBI" id="CHEBI:30616"/>
        <dbReference type="ChEBI" id="CHEBI:83421"/>
        <dbReference type="ChEBI" id="CHEBI:456216"/>
        <dbReference type="EC" id="2.7.11.1"/>
    </reaction>
</comment>
<dbReference type="Gene3D" id="3.30.200.20">
    <property type="entry name" value="Phosphorylase Kinase, domain 1"/>
    <property type="match status" value="1"/>
</dbReference>
<dbReference type="GO" id="GO:0005829">
    <property type="term" value="C:cytosol"/>
    <property type="evidence" value="ECO:0007669"/>
    <property type="project" value="TreeGrafter"/>
</dbReference>
<dbReference type="PANTHER" id="PTHR24343">
    <property type="entry name" value="SERINE/THREONINE KINASE"/>
    <property type="match status" value="1"/>
</dbReference>
<evidence type="ECO:0000259" key="11">
    <source>
        <dbReference type="PROSITE" id="PS50011"/>
    </source>
</evidence>
<dbReference type="InterPro" id="IPR008271">
    <property type="entry name" value="Ser/Thr_kinase_AS"/>
</dbReference>
<dbReference type="OrthoDB" id="6513151at2759"/>
<dbReference type="SMART" id="SM00220">
    <property type="entry name" value="S_TKc"/>
    <property type="match status" value="1"/>
</dbReference>
<dbReference type="FunCoup" id="A5DTB0">
    <property type="interactions" value="217"/>
</dbReference>
<feature type="region of interest" description="Disordered" evidence="10">
    <location>
        <begin position="787"/>
        <end position="818"/>
    </location>
</feature>
<feature type="compositionally biased region" description="Polar residues" evidence="10">
    <location>
        <begin position="183"/>
        <end position="206"/>
    </location>
</feature>
<accession>A5DTB0</accession>
<evidence type="ECO:0000256" key="5">
    <source>
        <dbReference type="ARBA" id="ARBA00022777"/>
    </source>
</evidence>
<gene>
    <name evidence="12" type="ORF">LELG_00596</name>
</gene>
<sequence length="906" mass="96883">MASTTEQRQSQQPVSSLTKLLNESSTPLSRNGSSTTLTADGKEQANTAAENPGAASISTKQKAAPNSASNGIAIRINNQPRLSRESSSSNLGPEVINGFDPSPNTKISSPNIPSFTPATASPFTRQPSNSLLSNQLFQNTAAHRNTASPRNLRNNSLSHSSFTAQMGSESLSSSIPYSAPGGKNSNTAPHSQSGANGSSFQRESFLSQPLPPQAQAPAPSSHQQTQPSMNGEPTFSTSHIPNLPNGQPINSINIQSPQVSSSSIDSRFVISKQRVAQAQAAQQAQQAQLGSSHRSGSQSGLSFFFSSSSLSKNKPSKKNSSTDLGSFYNNSYQDNEVSGSPASLSSSDSLQSAVAFSTNGSATPSRHNSMSNLKRFFKKSTPAQPPASSNLSSSLRSNGNNSSSSNSGAGFGFGGGTGFSGGHASGHASNYASGSAGSVGGGTSHSVNIPSPSTNSFTHSGQNSINGLGDMMSTSSYSASPGAASSISISRSSTLLNKINYQERRSSVSHVLNQNQQLPFSKRYSKFGENLGAGAGGAVRLVTRISDAKMFAVKEFRAKYQTESKRDYAKKITGEYCVGSTLKHPNIIETVEICYENERILQVMEYCDYDLFAIVMSNKMSREEINCCFKQILSGVHYLHSLGLAHRDLKLDNCVIDSRGIVKIIDFGSAVVFSYPFSKTLIESQGIVGSDPYLAPEVCVFNKYDPRPVDVWSTAIIFCCMMLKKFPWKVPKLTDSSFKLFATRGEFIPISEMLKKTPQDMETSTSRGSSGGLSNLDDISEALEDEITSKKATPEQNTTNFKNGDTPSSAAKDHTSSETGANRLLLALPEDCRKLIGRMVELAPACRITIDEVFEDPWLKSVCMCTIEETAPGTGEYDVIKCQDHEHTQVDQSKAHIAAFEKGKKK</sequence>
<dbReference type="GO" id="GO:0030447">
    <property type="term" value="P:filamentous growth"/>
    <property type="evidence" value="ECO:0007669"/>
    <property type="project" value="UniProtKB-ARBA"/>
</dbReference>